<evidence type="ECO:0000256" key="4">
    <source>
        <dbReference type="PROSITE-ProRule" id="PRU00176"/>
    </source>
</evidence>
<keyword evidence="3" id="KW-0508">mRNA splicing</keyword>
<evidence type="ECO:0000256" key="3">
    <source>
        <dbReference type="ARBA" id="ARBA00023187"/>
    </source>
</evidence>
<dbReference type="AlphaFoldDB" id="A0A383WF83"/>
<evidence type="ECO:0000313" key="8">
    <source>
        <dbReference type="Proteomes" id="UP000256970"/>
    </source>
</evidence>
<evidence type="ECO:0000313" key="7">
    <source>
        <dbReference type="EMBL" id="SZX76081.1"/>
    </source>
</evidence>
<keyword evidence="1" id="KW-0507">mRNA processing</keyword>
<keyword evidence="2 4" id="KW-0694">RNA-binding</keyword>
<feature type="region of interest" description="Disordered" evidence="5">
    <location>
        <begin position="1"/>
        <end position="36"/>
    </location>
</feature>
<dbReference type="Proteomes" id="UP000256970">
    <property type="component" value="Unassembled WGS sequence"/>
</dbReference>
<dbReference type="PANTHER" id="PTHR23139">
    <property type="entry name" value="RNA-BINDING PROTEIN"/>
    <property type="match status" value="1"/>
</dbReference>
<protein>
    <recommendedName>
        <fullName evidence="6">RRM domain-containing protein</fullName>
    </recommendedName>
</protein>
<feature type="domain" description="RRM" evidence="6">
    <location>
        <begin position="76"/>
        <end position="159"/>
    </location>
</feature>
<feature type="domain" description="RRM" evidence="6">
    <location>
        <begin position="213"/>
        <end position="291"/>
    </location>
</feature>
<dbReference type="Pfam" id="PF00076">
    <property type="entry name" value="RRM_1"/>
    <property type="match status" value="1"/>
</dbReference>
<name>A0A383WF83_TETOB</name>
<dbReference type="InterPro" id="IPR000504">
    <property type="entry name" value="RRM_dom"/>
</dbReference>
<dbReference type="SMART" id="SM00360">
    <property type="entry name" value="RRM"/>
    <property type="match status" value="2"/>
</dbReference>
<proteinExistence type="predicted"/>
<gene>
    <name evidence="7" type="ORF">BQ4739_LOCUS16444</name>
</gene>
<reference evidence="7 8" key="1">
    <citation type="submission" date="2016-10" db="EMBL/GenBank/DDBJ databases">
        <authorList>
            <person name="Cai Z."/>
        </authorList>
    </citation>
    <scope>NUCLEOTIDE SEQUENCE [LARGE SCALE GENOMIC DNA]</scope>
</reference>
<dbReference type="InterPro" id="IPR035979">
    <property type="entry name" value="RBD_domain_sf"/>
</dbReference>
<evidence type="ECO:0000256" key="1">
    <source>
        <dbReference type="ARBA" id="ARBA00022664"/>
    </source>
</evidence>
<dbReference type="STRING" id="3088.A0A383WF83"/>
<dbReference type="GO" id="GO:0008380">
    <property type="term" value="P:RNA splicing"/>
    <property type="evidence" value="ECO:0007669"/>
    <property type="project" value="UniProtKB-KW"/>
</dbReference>
<dbReference type="InterPro" id="IPR012677">
    <property type="entry name" value="Nucleotide-bd_a/b_plait_sf"/>
</dbReference>
<sequence>MSAVGPAQFKRPRVEEDAQQEEYNQMVGPQLPGPEGLTDAARVHVLEQKLQHLRAWMSQLQAMMERSNMQAAQNARRLFVGGLPADVTQEELTSFLNASILTAGAGLDSSPALVSCRLQPEKNFAFIELRSAEEATNVMALDGVCLRGEIAVKIKRPSKYDAHTAMMLGPATPDPTVDLRGLIMVKQAGAGGIGGSGAEAGLPITGRYERNWNTLYVGGLPMDWGEMQVLELLRSYGEVKYLKLMLEKESGRSRGYAFCEFADDAGTEAALSQLNNYHISNRFITVNRMMEYKAAQQQQMGGMGGPMGSAGWGWVGRGRGRWVWGWVGCRVV</sequence>
<accession>A0A383WF83</accession>
<keyword evidence="8" id="KW-1185">Reference proteome</keyword>
<dbReference type="SUPFAM" id="SSF54928">
    <property type="entry name" value="RNA-binding domain, RBD"/>
    <property type="match status" value="2"/>
</dbReference>
<organism evidence="7 8">
    <name type="scientific">Tetradesmus obliquus</name>
    <name type="common">Green alga</name>
    <name type="synonym">Acutodesmus obliquus</name>
    <dbReference type="NCBI Taxonomy" id="3088"/>
    <lineage>
        <taxon>Eukaryota</taxon>
        <taxon>Viridiplantae</taxon>
        <taxon>Chlorophyta</taxon>
        <taxon>core chlorophytes</taxon>
        <taxon>Chlorophyceae</taxon>
        <taxon>CS clade</taxon>
        <taxon>Sphaeropleales</taxon>
        <taxon>Scenedesmaceae</taxon>
        <taxon>Tetradesmus</taxon>
    </lineage>
</organism>
<dbReference type="GO" id="GO:0006397">
    <property type="term" value="P:mRNA processing"/>
    <property type="evidence" value="ECO:0007669"/>
    <property type="project" value="UniProtKB-KW"/>
</dbReference>
<dbReference type="GO" id="GO:0003723">
    <property type="term" value="F:RNA binding"/>
    <property type="evidence" value="ECO:0007669"/>
    <property type="project" value="UniProtKB-UniRule"/>
</dbReference>
<evidence type="ECO:0000256" key="2">
    <source>
        <dbReference type="ARBA" id="ARBA00022884"/>
    </source>
</evidence>
<evidence type="ECO:0000256" key="5">
    <source>
        <dbReference type="SAM" id="MobiDB-lite"/>
    </source>
</evidence>
<dbReference type="PROSITE" id="PS50102">
    <property type="entry name" value="RRM"/>
    <property type="match status" value="2"/>
</dbReference>
<dbReference type="EMBL" id="FNXT01001248">
    <property type="protein sequence ID" value="SZX76081.1"/>
    <property type="molecule type" value="Genomic_DNA"/>
</dbReference>
<dbReference type="Gene3D" id="3.30.70.330">
    <property type="match status" value="2"/>
</dbReference>
<evidence type="ECO:0000259" key="6">
    <source>
        <dbReference type="PROSITE" id="PS50102"/>
    </source>
</evidence>